<organism evidence="2 3">
    <name type="scientific">Phytophthora fragariaefolia</name>
    <dbReference type="NCBI Taxonomy" id="1490495"/>
    <lineage>
        <taxon>Eukaryota</taxon>
        <taxon>Sar</taxon>
        <taxon>Stramenopiles</taxon>
        <taxon>Oomycota</taxon>
        <taxon>Peronosporomycetes</taxon>
        <taxon>Peronosporales</taxon>
        <taxon>Peronosporaceae</taxon>
        <taxon>Phytophthora</taxon>
    </lineage>
</organism>
<name>A0A9W6Y0H5_9STRA</name>
<reference evidence="2" key="1">
    <citation type="submission" date="2023-04" db="EMBL/GenBank/DDBJ databases">
        <title>Phytophthora fragariaefolia NBRC 109709.</title>
        <authorList>
            <person name="Ichikawa N."/>
            <person name="Sato H."/>
            <person name="Tonouchi N."/>
        </authorList>
    </citation>
    <scope>NUCLEOTIDE SEQUENCE</scope>
    <source>
        <strain evidence="2">NBRC 109709</strain>
    </source>
</reference>
<evidence type="ECO:0000256" key="1">
    <source>
        <dbReference type="SAM" id="Phobius"/>
    </source>
</evidence>
<keyword evidence="1" id="KW-1133">Transmembrane helix</keyword>
<feature type="transmembrane region" description="Helical" evidence="1">
    <location>
        <begin position="20"/>
        <end position="42"/>
    </location>
</feature>
<evidence type="ECO:0000313" key="2">
    <source>
        <dbReference type="EMBL" id="GMF49492.1"/>
    </source>
</evidence>
<gene>
    <name evidence="2" type="ORF">Pfra01_001957500</name>
</gene>
<evidence type="ECO:0000313" key="3">
    <source>
        <dbReference type="Proteomes" id="UP001165121"/>
    </source>
</evidence>
<sequence length="122" mass="13766">MQDLTLSNISLIPASTDTTYAGPVIIFLNPAGLDIFPIYITFNYFDSHRNLHKTDTVIPARFTTLGLINTARFEVSHRVDIDAHVLSSYKVMLSHDMRRMTIELTMPDCLQQFLIVSGVSSF</sequence>
<protein>
    <submittedName>
        <fullName evidence="2">Unnamed protein product</fullName>
    </submittedName>
</protein>
<keyword evidence="1" id="KW-0812">Transmembrane</keyword>
<keyword evidence="3" id="KW-1185">Reference proteome</keyword>
<dbReference type="EMBL" id="BSXT01002537">
    <property type="protein sequence ID" value="GMF49492.1"/>
    <property type="molecule type" value="Genomic_DNA"/>
</dbReference>
<comment type="caution">
    <text evidence="2">The sequence shown here is derived from an EMBL/GenBank/DDBJ whole genome shotgun (WGS) entry which is preliminary data.</text>
</comment>
<accession>A0A9W6Y0H5</accession>
<dbReference type="Proteomes" id="UP001165121">
    <property type="component" value="Unassembled WGS sequence"/>
</dbReference>
<proteinExistence type="predicted"/>
<keyword evidence="1" id="KW-0472">Membrane</keyword>
<dbReference type="AlphaFoldDB" id="A0A9W6Y0H5"/>